<gene>
    <name evidence="2" type="ORF">P171DRAFT_436650</name>
</gene>
<protein>
    <submittedName>
        <fullName evidence="2">Uncharacterized protein</fullName>
    </submittedName>
</protein>
<name>A0A9P4P925_9PLEO</name>
<evidence type="ECO:0000256" key="1">
    <source>
        <dbReference type="SAM" id="Phobius"/>
    </source>
</evidence>
<dbReference type="Proteomes" id="UP000799764">
    <property type="component" value="Unassembled WGS sequence"/>
</dbReference>
<sequence length="90" mass="9546">MPALTQPAMQNLQSIKRALSDPDTAADLLQLIARKASKVGKSKGKKKIKGGAIAGIVIGIIVVVIIAAIILLLLRRRAKKRQITSAPARV</sequence>
<reference evidence="2" key="1">
    <citation type="journal article" date="2020" name="Stud. Mycol.">
        <title>101 Dothideomycetes genomes: a test case for predicting lifestyles and emergence of pathogens.</title>
        <authorList>
            <person name="Haridas S."/>
            <person name="Albert R."/>
            <person name="Binder M."/>
            <person name="Bloem J."/>
            <person name="Labutti K."/>
            <person name="Salamov A."/>
            <person name="Andreopoulos B."/>
            <person name="Baker S."/>
            <person name="Barry K."/>
            <person name="Bills G."/>
            <person name="Bluhm B."/>
            <person name="Cannon C."/>
            <person name="Castanera R."/>
            <person name="Culley D."/>
            <person name="Daum C."/>
            <person name="Ezra D."/>
            <person name="Gonzalez J."/>
            <person name="Henrissat B."/>
            <person name="Kuo A."/>
            <person name="Liang C."/>
            <person name="Lipzen A."/>
            <person name="Lutzoni F."/>
            <person name="Magnuson J."/>
            <person name="Mondo S."/>
            <person name="Nolan M."/>
            <person name="Ohm R."/>
            <person name="Pangilinan J."/>
            <person name="Park H.-J."/>
            <person name="Ramirez L."/>
            <person name="Alfaro M."/>
            <person name="Sun H."/>
            <person name="Tritt A."/>
            <person name="Yoshinaga Y."/>
            <person name="Zwiers L.-H."/>
            <person name="Turgeon B."/>
            <person name="Goodwin S."/>
            <person name="Spatafora J."/>
            <person name="Crous P."/>
            <person name="Grigoriev I."/>
        </authorList>
    </citation>
    <scope>NUCLEOTIDE SEQUENCE</scope>
    <source>
        <strain evidence="2">CBS 690.94</strain>
    </source>
</reference>
<evidence type="ECO:0000313" key="3">
    <source>
        <dbReference type="Proteomes" id="UP000799764"/>
    </source>
</evidence>
<dbReference type="OrthoDB" id="10557358at2759"/>
<keyword evidence="1" id="KW-0472">Membrane</keyword>
<feature type="transmembrane region" description="Helical" evidence="1">
    <location>
        <begin position="52"/>
        <end position="74"/>
    </location>
</feature>
<dbReference type="EMBL" id="MU001511">
    <property type="protein sequence ID" value="KAF2438716.1"/>
    <property type="molecule type" value="Genomic_DNA"/>
</dbReference>
<comment type="caution">
    <text evidence="2">The sequence shown here is derived from an EMBL/GenBank/DDBJ whole genome shotgun (WGS) entry which is preliminary data.</text>
</comment>
<dbReference type="AlphaFoldDB" id="A0A9P4P925"/>
<accession>A0A9P4P925</accession>
<organism evidence="2 3">
    <name type="scientific">Karstenula rhodostoma CBS 690.94</name>
    <dbReference type="NCBI Taxonomy" id="1392251"/>
    <lineage>
        <taxon>Eukaryota</taxon>
        <taxon>Fungi</taxon>
        <taxon>Dikarya</taxon>
        <taxon>Ascomycota</taxon>
        <taxon>Pezizomycotina</taxon>
        <taxon>Dothideomycetes</taxon>
        <taxon>Pleosporomycetidae</taxon>
        <taxon>Pleosporales</taxon>
        <taxon>Massarineae</taxon>
        <taxon>Didymosphaeriaceae</taxon>
        <taxon>Karstenula</taxon>
    </lineage>
</organism>
<keyword evidence="1" id="KW-1133">Transmembrane helix</keyword>
<proteinExistence type="predicted"/>
<keyword evidence="3" id="KW-1185">Reference proteome</keyword>
<keyword evidence="1" id="KW-0812">Transmembrane</keyword>
<evidence type="ECO:0000313" key="2">
    <source>
        <dbReference type="EMBL" id="KAF2438716.1"/>
    </source>
</evidence>